<dbReference type="GO" id="GO:0016020">
    <property type="term" value="C:membrane"/>
    <property type="evidence" value="ECO:0007669"/>
    <property type="project" value="UniProtKB-SubCell"/>
</dbReference>
<evidence type="ECO:0000256" key="6">
    <source>
        <dbReference type="ARBA" id="ARBA00023136"/>
    </source>
</evidence>
<sequence length="204" mass="23248">MLEYIMLAPVASAIFAITLIASLIAFYNEEFYARCTLHPYSVSRGERIYTLITSGLIHRDWGHLFFNMLSYYFFAFQLEAGYLGHWQFGVLYTASLILSDLPTVQKHKNDQWYHSLGASGAISAVIFSYILFSPLSKMYLMLIPVPIPAILFGVIYLVYCAWASKQSRDNINHDAHFFGAISGLAITILLYHQIIPEFLHQFGL</sequence>
<accession>A0A966DV70</accession>
<organism evidence="9 10">
    <name type="scientific">Mucilaginibacter agri</name>
    <dbReference type="NCBI Taxonomy" id="2695265"/>
    <lineage>
        <taxon>Bacteria</taxon>
        <taxon>Pseudomonadati</taxon>
        <taxon>Bacteroidota</taxon>
        <taxon>Sphingobacteriia</taxon>
        <taxon>Sphingobacteriales</taxon>
        <taxon>Sphingobacteriaceae</taxon>
        <taxon>Mucilaginibacter</taxon>
    </lineage>
</organism>
<reference evidence="9" key="2">
    <citation type="submission" date="2020-10" db="EMBL/GenBank/DDBJ databases">
        <title>Mucilaginibacter sp. nov., isolated from soil.</title>
        <authorList>
            <person name="Jeon C.O."/>
        </authorList>
    </citation>
    <scope>NUCLEOTIDE SEQUENCE</scope>
    <source>
        <strain evidence="9">R11</strain>
    </source>
</reference>
<reference evidence="9" key="1">
    <citation type="submission" date="2020-01" db="EMBL/GenBank/DDBJ databases">
        <authorList>
            <person name="Seo Y.L."/>
        </authorList>
    </citation>
    <scope>NUCLEOTIDE SEQUENCE</scope>
    <source>
        <strain evidence="9">R11</strain>
    </source>
</reference>
<comment type="caution">
    <text evidence="9">The sequence shown here is derived from an EMBL/GenBank/DDBJ whole genome shotgun (WGS) entry which is preliminary data.</text>
</comment>
<dbReference type="RefSeq" id="WP_166586257.1">
    <property type="nucleotide sequence ID" value="NZ_WWEO01000043.1"/>
</dbReference>
<evidence type="ECO:0000256" key="5">
    <source>
        <dbReference type="ARBA" id="ARBA00022989"/>
    </source>
</evidence>
<keyword evidence="9" id="KW-0645">Protease</keyword>
<evidence type="ECO:0000256" key="7">
    <source>
        <dbReference type="SAM" id="Phobius"/>
    </source>
</evidence>
<dbReference type="PANTHER" id="PTHR43731">
    <property type="entry name" value="RHOMBOID PROTEASE"/>
    <property type="match status" value="1"/>
</dbReference>
<dbReference type="InterPro" id="IPR050925">
    <property type="entry name" value="Rhomboid_protease_S54"/>
</dbReference>
<feature type="transmembrane region" description="Helical" evidence="7">
    <location>
        <begin position="138"/>
        <end position="163"/>
    </location>
</feature>
<dbReference type="Proteomes" id="UP000638732">
    <property type="component" value="Unassembled WGS sequence"/>
</dbReference>
<evidence type="ECO:0000256" key="3">
    <source>
        <dbReference type="ARBA" id="ARBA00022692"/>
    </source>
</evidence>
<feature type="domain" description="Peptidase S54 rhomboid" evidence="8">
    <location>
        <begin position="47"/>
        <end position="191"/>
    </location>
</feature>
<keyword evidence="4" id="KW-0378">Hydrolase</keyword>
<protein>
    <submittedName>
        <fullName evidence="9">Rhomboid family intramembrane serine protease</fullName>
    </submittedName>
</protein>
<feature type="transmembrane region" description="Helical" evidence="7">
    <location>
        <begin position="6"/>
        <end position="27"/>
    </location>
</feature>
<dbReference type="InterPro" id="IPR035952">
    <property type="entry name" value="Rhomboid-like_sf"/>
</dbReference>
<keyword evidence="10" id="KW-1185">Reference proteome</keyword>
<dbReference type="Pfam" id="PF01694">
    <property type="entry name" value="Rhomboid"/>
    <property type="match status" value="1"/>
</dbReference>
<dbReference type="GO" id="GO:0006508">
    <property type="term" value="P:proteolysis"/>
    <property type="evidence" value="ECO:0007669"/>
    <property type="project" value="UniProtKB-KW"/>
</dbReference>
<evidence type="ECO:0000256" key="4">
    <source>
        <dbReference type="ARBA" id="ARBA00022801"/>
    </source>
</evidence>
<keyword evidence="3 7" id="KW-0812">Transmembrane</keyword>
<keyword evidence="6 7" id="KW-0472">Membrane</keyword>
<evidence type="ECO:0000259" key="8">
    <source>
        <dbReference type="Pfam" id="PF01694"/>
    </source>
</evidence>
<dbReference type="AlphaFoldDB" id="A0A966DV70"/>
<evidence type="ECO:0000313" key="9">
    <source>
        <dbReference type="EMBL" id="NCD70269.1"/>
    </source>
</evidence>
<feature type="transmembrane region" description="Helical" evidence="7">
    <location>
        <begin position="113"/>
        <end position="132"/>
    </location>
</feature>
<gene>
    <name evidence="9" type="ORF">GSY63_12955</name>
</gene>
<dbReference type="GO" id="GO:0004252">
    <property type="term" value="F:serine-type endopeptidase activity"/>
    <property type="evidence" value="ECO:0007669"/>
    <property type="project" value="InterPro"/>
</dbReference>
<dbReference type="Gene3D" id="1.20.1540.10">
    <property type="entry name" value="Rhomboid-like"/>
    <property type="match status" value="1"/>
</dbReference>
<comment type="similarity">
    <text evidence="2">Belongs to the peptidase S54 family.</text>
</comment>
<evidence type="ECO:0000256" key="2">
    <source>
        <dbReference type="ARBA" id="ARBA00009045"/>
    </source>
</evidence>
<name>A0A966DV70_9SPHI</name>
<feature type="transmembrane region" description="Helical" evidence="7">
    <location>
        <begin position="175"/>
        <end position="195"/>
    </location>
</feature>
<dbReference type="PANTHER" id="PTHR43731:SF14">
    <property type="entry name" value="PRESENILIN-ASSOCIATED RHOMBOID-LIKE PROTEIN, MITOCHONDRIAL"/>
    <property type="match status" value="1"/>
</dbReference>
<comment type="subcellular location">
    <subcellularLocation>
        <location evidence="1">Membrane</location>
        <topology evidence="1">Multi-pass membrane protein</topology>
    </subcellularLocation>
</comment>
<evidence type="ECO:0000313" key="10">
    <source>
        <dbReference type="Proteomes" id="UP000638732"/>
    </source>
</evidence>
<proteinExistence type="inferred from homology"/>
<dbReference type="InterPro" id="IPR022764">
    <property type="entry name" value="Peptidase_S54_rhomboid_dom"/>
</dbReference>
<dbReference type="SUPFAM" id="SSF144091">
    <property type="entry name" value="Rhomboid-like"/>
    <property type="match status" value="1"/>
</dbReference>
<evidence type="ECO:0000256" key="1">
    <source>
        <dbReference type="ARBA" id="ARBA00004141"/>
    </source>
</evidence>
<keyword evidence="5 7" id="KW-1133">Transmembrane helix</keyword>
<dbReference type="EMBL" id="WWEO01000043">
    <property type="protein sequence ID" value="NCD70269.1"/>
    <property type="molecule type" value="Genomic_DNA"/>
</dbReference>